<proteinExistence type="predicted"/>
<name>A0A251T0J3_HELAN</name>
<organism evidence="1 3">
    <name type="scientific">Helianthus annuus</name>
    <name type="common">Common sunflower</name>
    <dbReference type="NCBI Taxonomy" id="4232"/>
    <lineage>
        <taxon>Eukaryota</taxon>
        <taxon>Viridiplantae</taxon>
        <taxon>Streptophyta</taxon>
        <taxon>Embryophyta</taxon>
        <taxon>Tracheophyta</taxon>
        <taxon>Spermatophyta</taxon>
        <taxon>Magnoliopsida</taxon>
        <taxon>eudicotyledons</taxon>
        <taxon>Gunneridae</taxon>
        <taxon>Pentapetalae</taxon>
        <taxon>asterids</taxon>
        <taxon>campanulids</taxon>
        <taxon>Asterales</taxon>
        <taxon>Asteraceae</taxon>
        <taxon>Asteroideae</taxon>
        <taxon>Heliantheae alliance</taxon>
        <taxon>Heliantheae</taxon>
        <taxon>Helianthus</taxon>
    </lineage>
</organism>
<evidence type="ECO:0000313" key="2">
    <source>
        <dbReference type="EMBL" id="OTG04477.1"/>
    </source>
</evidence>
<sequence length="60" mass="6675">MGSLKPTSICEQIHSIDGVSPWLLIIHLLRLASVSLMMCFCSLKQEYGLEKCCAQDSMSK</sequence>
<reference evidence="1" key="2">
    <citation type="submission" date="2017-02" db="EMBL/GenBank/DDBJ databases">
        <title>Sunflower complete genome.</title>
        <authorList>
            <person name="Langlade N."/>
            <person name="Munos S."/>
        </authorList>
    </citation>
    <scope>NUCLEOTIDE SEQUENCE [LARGE SCALE GENOMIC DNA]</scope>
    <source>
        <tissue evidence="1">Leaves</tissue>
    </source>
</reference>
<dbReference type="EMBL" id="CM007901">
    <property type="protein sequence ID" value="OTG04477.1"/>
    <property type="molecule type" value="Genomic_DNA"/>
</dbReference>
<accession>A0A251T0J3</accession>
<gene>
    <name evidence="1" type="ORF">HannXRQ_Chr12g0361061</name>
    <name evidence="2" type="ORF">HannXRQ_Chr12g0362761</name>
</gene>
<protein>
    <submittedName>
        <fullName evidence="1">Uncharacterized protein</fullName>
    </submittedName>
</protein>
<dbReference type="AlphaFoldDB" id="A0A251T0J3"/>
<evidence type="ECO:0000313" key="3">
    <source>
        <dbReference type="Proteomes" id="UP000215914"/>
    </source>
</evidence>
<keyword evidence="3" id="KW-1185">Reference proteome</keyword>
<dbReference type="EMBL" id="CM007901">
    <property type="protein sequence ID" value="OTG04329.1"/>
    <property type="molecule type" value="Genomic_DNA"/>
</dbReference>
<reference evidence="3" key="1">
    <citation type="journal article" date="2017" name="Nature">
        <title>The sunflower genome provides insights into oil metabolism, flowering and Asterid evolution.</title>
        <authorList>
            <person name="Badouin H."/>
            <person name="Gouzy J."/>
            <person name="Grassa C.J."/>
            <person name="Murat F."/>
            <person name="Staton S.E."/>
            <person name="Cottret L."/>
            <person name="Lelandais-Briere C."/>
            <person name="Owens G.L."/>
            <person name="Carrere S."/>
            <person name="Mayjonade B."/>
            <person name="Legrand L."/>
            <person name="Gill N."/>
            <person name="Kane N.C."/>
            <person name="Bowers J.E."/>
            <person name="Hubner S."/>
            <person name="Bellec A."/>
            <person name="Berard A."/>
            <person name="Berges H."/>
            <person name="Blanchet N."/>
            <person name="Boniface M.C."/>
            <person name="Brunel D."/>
            <person name="Catrice O."/>
            <person name="Chaidir N."/>
            <person name="Claudel C."/>
            <person name="Donnadieu C."/>
            <person name="Faraut T."/>
            <person name="Fievet G."/>
            <person name="Helmstetter N."/>
            <person name="King M."/>
            <person name="Knapp S.J."/>
            <person name="Lai Z."/>
            <person name="Le Paslier M.C."/>
            <person name="Lippi Y."/>
            <person name="Lorenzon L."/>
            <person name="Mandel J.R."/>
            <person name="Marage G."/>
            <person name="Marchand G."/>
            <person name="Marquand E."/>
            <person name="Bret-Mestries E."/>
            <person name="Morien E."/>
            <person name="Nambeesan S."/>
            <person name="Nguyen T."/>
            <person name="Pegot-Espagnet P."/>
            <person name="Pouilly N."/>
            <person name="Raftis F."/>
            <person name="Sallet E."/>
            <person name="Schiex T."/>
            <person name="Thomas J."/>
            <person name="Vandecasteele C."/>
            <person name="Vares D."/>
            <person name="Vear F."/>
            <person name="Vautrin S."/>
            <person name="Crespi M."/>
            <person name="Mangin B."/>
            <person name="Burke J.M."/>
            <person name="Salse J."/>
            <person name="Munos S."/>
            <person name="Vincourt P."/>
            <person name="Rieseberg L.H."/>
            <person name="Langlade N.B."/>
        </authorList>
    </citation>
    <scope>NUCLEOTIDE SEQUENCE [LARGE SCALE GENOMIC DNA]</scope>
    <source>
        <strain evidence="3">cv. SF193</strain>
    </source>
</reference>
<dbReference type="Proteomes" id="UP000215914">
    <property type="component" value="Chromosome 12"/>
</dbReference>
<evidence type="ECO:0000313" key="1">
    <source>
        <dbReference type="EMBL" id="OTG04329.1"/>
    </source>
</evidence>